<dbReference type="SUPFAM" id="SSF53335">
    <property type="entry name" value="S-adenosyl-L-methionine-dependent methyltransferases"/>
    <property type="match status" value="1"/>
</dbReference>
<evidence type="ECO:0000313" key="2">
    <source>
        <dbReference type="EMBL" id="RJF76883.1"/>
    </source>
</evidence>
<keyword evidence="1" id="KW-0812">Transmembrane</keyword>
<dbReference type="AlphaFoldDB" id="A0A418VL53"/>
<organism evidence="2 3">
    <name type="scientific">Azospirillum cavernae</name>
    <dbReference type="NCBI Taxonomy" id="2320860"/>
    <lineage>
        <taxon>Bacteria</taxon>
        <taxon>Pseudomonadati</taxon>
        <taxon>Pseudomonadota</taxon>
        <taxon>Alphaproteobacteria</taxon>
        <taxon>Rhodospirillales</taxon>
        <taxon>Azospirillaceae</taxon>
        <taxon>Azospirillum</taxon>
    </lineage>
</organism>
<feature type="transmembrane region" description="Helical" evidence="1">
    <location>
        <begin position="120"/>
        <end position="143"/>
    </location>
</feature>
<comment type="caution">
    <text evidence="2">The sequence shown here is derived from an EMBL/GenBank/DDBJ whole genome shotgun (WGS) entry which is preliminary data.</text>
</comment>
<evidence type="ECO:0000256" key="1">
    <source>
        <dbReference type="SAM" id="Phobius"/>
    </source>
</evidence>
<keyword evidence="1" id="KW-0472">Membrane</keyword>
<name>A0A418VL53_9PROT</name>
<reference evidence="2 3" key="1">
    <citation type="submission" date="2018-09" db="EMBL/GenBank/DDBJ databases">
        <authorList>
            <person name="Zhu H."/>
        </authorList>
    </citation>
    <scope>NUCLEOTIDE SEQUENCE [LARGE SCALE GENOMIC DNA]</scope>
    <source>
        <strain evidence="2 3">K2W22B-5</strain>
    </source>
</reference>
<dbReference type="RefSeq" id="WP_119834233.1">
    <property type="nucleotide sequence ID" value="NZ_QYUL01000006.1"/>
</dbReference>
<protein>
    <submittedName>
        <fullName evidence="2">Uncharacterized protein</fullName>
    </submittedName>
</protein>
<dbReference type="OrthoDB" id="7292736at2"/>
<keyword evidence="3" id="KW-1185">Reference proteome</keyword>
<sequence length="145" mass="15450">MIHLYHVGAPDSDDPIHIFGAGRGGEALFEALLAAGYRVASFVDTEKTGAFAGLPIIPTADFVRAADRNSRILLASQHWPEAADTLAAFGFTDVRNAYPVICQRLGIPDSTWKRRWRARLLAGGIVGGLAASYGLVVAVRIAAGF</sequence>
<gene>
    <name evidence="2" type="ORF">D3877_28820</name>
</gene>
<evidence type="ECO:0000313" key="3">
    <source>
        <dbReference type="Proteomes" id="UP000283458"/>
    </source>
</evidence>
<keyword evidence="1" id="KW-1133">Transmembrane helix</keyword>
<dbReference type="InterPro" id="IPR029063">
    <property type="entry name" value="SAM-dependent_MTases_sf"/>
</dbReference>
<dbReference type="EMBL" id="QYUL01000006">
    <property type="protein sequence ID" value="RJF76883.1"/>
    <property type="molecule type" value="Genomic_DNA"/>
</dbReference>
<dbReference type="Proteomes" id="UP000283458">
    <property type="component" value="Unassembled WGS sequence"/>
</dbReference>
<proteinExistence type="predicted"/>
<accession>A0A418VL53</accession>